<protein>
    <submittedName>
        <fullName evidence="8">DHS-like NAD/FAD-binding domain-containing protein</fullName>
    </submittedName>
</protein>
<keyword evidence="9" id="KW-1185">Reference proteome</keyword>
<dbReference type="GO" id="GO:0005634">
    <property type="term" value="C:nucleus"/>
    <property type="evidence" value="ECO:0007669"/>
    <property type="project" value="TreeGrafter"/>
</dbReference>
<feature type="region of interest" description="Disordered" evidence="6">
    <location>
        <begin position="1"/>
        <end position="106"/>
    </location>
</feature>
<dbReference type="SUPFAM" id="SSF52467">
    <property type="entry name" value="DHS-like NAD/FAD-binding domain"/>
    <property type="match status" value="1"/>
</dbReference>
<dbReference type="PANTHER" id="PTHR11085:SF15">
    <property type="entry name" value="NAD-DEPENDENT HISTONE DEACETYLASE HST4"/>
    <property type="match status" value="1"/>
</dbReference>
<feature type="binding site" evidence="5">
    <location>
        <position position="366"/>
    </location>
    <ligand>
        <name>Zn(2+)</name>
        <dbReference type="ChEBI" id="CHEBI:29105"/>
    </ligand>
</feature>
<evidence type="ECO:0000313" key="8">
    <source>
        <dbReference type="EMBL" id="OBA24635.1"/>
    </source>
</evidence>
<reference evidence="9" key="1">
    <citation type="journal article" date="2016" name="Proc. Natl. Acad. Sci. U.S.A.">
        <title>Comparative genomics of biotechnologically important yeasts.</title>
        <authorList>
            <person name="Riley R."/>
            <person name="Haridas S."/>
            <person name="Wolfe K.H."/>
            <person name="Lopes M.R."/>
            <person name="Hittinger C.T."/>
            <person name="Goeker M."/>
            <person name="Salamov A.A."/>
            <person name="Wisecaver J.H."/>
            <person name="Long T.M."/>
            <person name="Calvey C.H."/>
            <person name="Aerts A.L."/>
            <person name="Barry K.W."/>
            <person name="Choi C."/>
            <person name="Clum A."/>
            <person name="Coughlan A.Y."/>
            <person name="Deshpande S."/>
            <person name="Douglass A.P."/>
            <person name="Hanson S.J."/>
            <person name="Klenk H.-P."/>
            <person name="LaButti K.M."/>
            <person name="Lapidus A."/>
            <person name="Lindquist E.A."/>
            <person name="Lipzen A.M."/>
            <person name="Meier-Kolthoff J.P."/>
            <person name="Ohm R.A."/>
            <person name="Otillar R.P."/>
            <person name="Pangilinan J.L."/>
            <person name="Peng Y."/>
            <person name="Rokas A."/>
            <person name="Rosa C.A."/>
            <person name="Scheuner C."/>
            <person name="Sibirny A.A."/>
            <person name="Slot J.C."/>
            <person name="Stielow J.B."/>
            <person name="Sun H."/>
            <person name="Kurtzman C.P."/>
            <person name="Blackwell M."/>
            <person name="Grigoriev I.V."/>
            <person name="Jeffries T.W."/>
        </authorList>
    </citation>
    <scope>NUCLEOTIDE SEQUENCE [LARGE SCALE GENOMIC DNA]</scope>
    <source>
        <strain evidence="9">NRRL Y-1626</strain>
    </source>
</reference>
<evidence type="ECO:0000256" key="4">
    <source>
        <dbReference type="ARBA" id="ARBA00023027"/>
    </source>
</evidence>
<feature type="active site" description="Proton acceptor" evidence="5">
    <location>
        <position position="320"/>
    </location>
</feature>
<dbReference type="GO" id="GO:0031508">
    <property type="term" value="P:pericentric heterochromatin formation"/>
    <property type="evidence" value="ECO:0007669"/>
    <property type="project" value="TreeGrafter"/>
</dbReference>
<dbReference type="PROSITE" id="PS50305">
    <property type="entry name" value="SIRTUIN"/>
    <property type="match status" value="1"/>
</dbReference>
<dbReference type="AlphaFoldDB" id="A0A1B7T7E0"/>
<comment type="similarity">
    <text evidence="1">Belongs to the sirtuin family. Class I subfamily.</text>
</comment>
<feature type="region of interest" description="Disordered" evidence="6">
    <location>
        <begin position="119"/>
        <end position="140"/>
    </location>
</feature>
<dbReference type="Gene3D" id="3.30.1600.10">
    <property type="entry name" value="SIR2/SIRT2 'Small Domain"/>
    <property type="match status" value="1"/>
</dbReference>
<evidence type="ECO:0000256" key="2">
    <source>
        <dbReference type="ARBA" id="ARBA00022491"/>
    </source>
</evidence>
<dbReference type="InterPro" id="IPR026591">
    <property type="entry name" value="Sirtuin_cat_small_dom_sf"/>
</dbReference>
<dbReference type="GO" id="GO:1990414">
    <property type="term" value="P:replication-born double-strand break repair via sister chromatid exchange"/>
    <property type="evidence" value="ECO:0007669"/>
    <property type="project" value="TreeGrafter"/>
</dbReference>
<comment type="caution">
    <text evidence="8">The sequence shown here is derived from an EMBL/GenBank/DDBJ whole genome shotgun (WGS) entry which is preliminary data.</text>
</comment>
<keyword evidence="3" id="KW-0808">Transferase</keyword>
<dbReference type="InterPro" id="IPR003000">
    <property type="entry name" value="Sirtuin"/>
</dbReference>
<keyword evidence="5" id="KW-0862">Zinc</keyword>
<keyword evidence="5" id="KW-0479">Metal-binding</keyword>
<evidence type="ECO:0000313" key="9">
    <source>
        <dbReference type="Proteomes" id="UP000092321"/>
    </source>
</evidence>
<dbReference type="GO" id="GO:0031934">
    <property type="term" value="C:mating-type region heterochromatin"/>
    <property type="evidence" value="ECO:0007669"/>
    <property type="project" value="TreeGrafter"/>
</dbReference>
<feature type="domain" description="Deacetylase sirtuin-type" evidence="7">
    <location>
        <begin position="167"/>
        <end position="495"/>
    </location>
</feature>
<evidence type="ECO:0000256" key="1">
    <source>
        <dbReference type="ARBA" id="ARBA00006924"/>
    </source>
</evidence>
<name>A0A1B7T7E0_9ASCO</name>
<dbReference type="PANTHER" id="PTHR11085">
    <property type="entry name" value="NAD-DEPENDENT PROTEIN DEACYLASE SIRTUIN-5, MITOCHONDRIAL-RELATED"/>
    <property type="match status" value="1"/>
</dbReference>
<dbReference type="GO" id="GO:0006282">
    <property type="term" value="P:regulation of DNA repair"/>
    <property type="evidence" value="ECO:0007669"/>
    <property type="project" value="TreeGrafter"/>
</dbReference>
<organism evidence="8 9">
    <name type="scientific">Hanseniaspora valbyensis NRRL Y-1626</name>
    <dbReference type="NCBI Taxonomy" id="766949"/>
    <lineage>
        <taxon>Eukaryota</taxon>
        <taxon>Fungi</taxon>
        <taxon>Dikarya</taxon>
        <taxon>Ascomycota</taxon>
        <taxon>Saccharomycotina</taxon>
        <taxon>Saccharomycetes</taxon>
        <taxon>Saccharomycodales</taxon>
        <taxon>Saccharomycodaceae</taxon>
        <taxon>Hanseniaspora</taxon>
    </lineage>
</organism>
<feature type="binding site" evidence="5">
    <location>
        <position position="328"/>
    </location>
    <ligand>
        <name>Zn(2+)</name>
        <dbReference type="ChEBI" id="CHEBI:29105"/>
    </ligand>
</feature>
<dbReference type="GO" id="GO:0000122">
    <property type="term" value="P:negative regulation of transcription by RNA polymerase II"/>
    <property type="evidence" value="ECO:0007669"/>
    <property type="project" value="TreeGrafter"/>
</dbReference>
<dbReference type="InterPro" id="IPR026590">
    <property type="entry name" value="Ssirtuin_cat_dom"/>
</dbReference>
<dbReference type="GO" id="GO:0017136">
    <property type="term" value="F:histone deacetylase activity, NAD-dependent"/>
    <property type="evidence" value="ECO:0007669"/>
    <property type="project" value="TreeGrafter"/>
</dbReference>
<dbReference type="InterPro" id="IPR029035">
    <property type="entry name" value="DHS-like_NAD/FAD-binding_dom"/>
</dbReference>
<keyword evidence="2" id="KW-0678">Repressor</keyword>
<feature type="compositionally biased region" description="Polar residues" evidence="6">
    <location>
        <begin position="62"/>
        <end position="106"/>
    </location>
</feature>
<dbReference type="GO" id="GO:0070403">
    <property type="term" value="F:NAD+ binding"/>
    <property type="evidence" value="ECO:0007669"/>
    <property type="project" value="InterPro"/>
</dbReference>
<evidence type="ECO:0000259" key="7">
    <source>
        <dbReference type="PROSITE" id="PS50305"/>
    </source>
</evidence>
<dbReference type="EMBL" id="LXPE01000529">
    <property type="protein sequence ID" value="OBA24635.1"/>
    <property type="molecule type" value="Genomic_DNA"/>
</dbReference>
<dbReference type="InterPro" id="IPR050134">
    <property type="entry name" value="NAD-dep_sirtuin_deacylases"/>
</dbReference>
<dbReference type="Gene3D" id="3.40.50.1220">
    <property type="entry name" value="TPP-binding domain"/>
    <property type="match status" value="1"/>
</dbReference>
<proteinExistence type="inferred from homology"/>
<feature type="binding site" evidence="5">
    <location>
        <position position="363"/>
    </location>
    <ligand>
        <name>Zn(2+)</name>
        <dbReference type="ChEBI" id="CHEBI:29105"/>
    </ligand>
</feature>
<dbReference type="Proteomes" id="UP000092321">
    <property type="component" value="Unassembled WGS sequence"/>
</dbReference>
<gene>
    <name evidence="8" type="ORF">HANVADRAFT_54371</name>
</gene>
<dbReference type="GO" id="GO:0046872">
    <property type="term" value="F:metal ion binding"/>
    <property type="evidence" value="ECO:0007669"/>
    <property type="project" value="UniProtKB-KW"/>
</dbReference>
<feature type="compositionally biased region" description="Basic residues" evidence="6">
    <location>
        <begin position="1"/>
        <end position="10"/>
    </location>
</feature>
<evidence type="ECO:0000256" key="5">
    <source>
        <dbReference type="PROSITE-ProRule" id="PRU00236"/>
    </source>
</evidence>
<dbReference type="OrthoDB" id="2919105at2759"/>
<dbReference type="Pfam" id="PF02146">
    <property type="entry name" value="SIR2"/>
    <property type="match status" value="1"/>
</dbReference>
<evidence type="ECO:0000256" key="3">
    <source>
        <dbReference type="ARBA" id="ARBA00022679"/>
    </source>
</evidence>
<keyword evidence="4" id="KW-0520">NAD</keyword>
<feature type="binding site" evidence="5">
    <location>
        <position position="331"/>
    </location>
    <ligand>
        <name>Zn(2+)</name>
        <dbReference type="ChEBI" id="CHEBI:29105"/>
    </ligand>
</feature>
<accession>A0A1B7T7E0</accession>
<sequence>MTKSPIKSKPKTKDSNVNMTPKSKKSASKTTPTKSIQSKPNLKNANKVIKTPSPRRAKKNSPQKQHILNETLSSKHIVTPPTTVNKTKNGNSPTKSEVNKGTTTTPKKALIQNLLQLDLEKSGQKQSSPKRKKSPTASLRDFKYRPLANTVFDLQEYLDDLVDRGIEEDLEDNDYTFLKQKILLSKKIVVITGAGISVASGIPDFRSQDGIFNQLKEKTTQENDDISVSSGKDLFDFNFIYSSPKALTLFNNMIYDLHTKIKNTKNTDFHNFLNNLAKKKTLKRCYTQNVDGFESHLNNLKIKHPISEKRGEWPNVIQLHGSINHLHCIKCRKIFDIEGKHFLPPIGKEDEKEIQLSDLLPNCSECEEAESIRNVIGKRSQGVGKLRSNIILYNEEHPESEGIGRVVEADILSSCDLLIICGTTLKIPGVKRIVKEFSKSIECKKDENGNGGAIIWMGNELPNQCIVDHVEFIDLVVLGDCQNFAKMTEPWFEKK</sequence>
<evidence type="ECO:0000256" key="6">
    <source>
        <dbReference type="SAM" id="MobiDB-lite"/>
    </source>
</evidence>